<sequence length="71" mass="8367">MVKMSENYVRTFEDWEKLMQLRIADEKKKKGLDLSSAFILLASTMGDLTIEKEYRLFRAMSGLIQKENTFK</sequence>
<name>A0A0F8XAX4_9ZZZZ</name>
<evidence type="ECO:0000313" key="1">
    <source>
        <dbReference type="EMBL" id="KKK58130.1"/>
    </source>
</evidence>
<dbReference type="AlphaFoldDB" id="A0A0F8XAX4"/>
<dbReference type="EMBL" id="LAZR01064131">
    <property type="protein sequence ID" value="KKK58130.1"/>
    <property type="molecule type" value="Genomic_DNA"/>
</dbReference>
<organism evidence="1">
    <name type="scientific">marine sediment metagenome</name>
    <dbReference type="NCBI Taxonomy" id="412755"/>
    <lineage>
        <taxon>unclassified sequences</taxon>
        <taxon>metagenomes</taxon>
        <taxon>ecological metagenomes</taxon>
    </lineage>
</organism>
<feature type="non-terminal residue" evidence="1">
    <location>
        <position position="71"/>
    </location>
</feature>
<protein>
    <submittedName>
        <fullName evidence="1">Uncharacterized protein</fullName>
    </submittedName>
</protein>
<accession>A0A0F8XAX4</accession>
<comment type="caution">
    <text evidence="1">The sequence shown here is derived from an EMBL/GenBank/DDBJ whole genome shotgun (WGS) entry which is preliminary data.</text>
</comment>
<proteinExistence type="predicted"/>
<gene>
    <name evidence="1" type="ORF">LCGC14_3047520</name>
</gene>
<reference evidence="1" key="1">
    <citation type="journal article" date="2015" name="Nature">
        <title>Complex archaea that bridge the gap between prokaryotes and eukaryotes.</title>
        <authorList>
            <person name="Spang A."/>
            <person name="Saw J.H."/>
            <person name="Jorgensen S.L."/>
            <person name="Zaremba-Niedzwiedzka K."/>
            <person name="Martijn J."/>
            <person name="Lind A.E."/>
            <person name="van Eijk R."/>
            <person name="Schleper C."/>
            <person name="Guy L."/>
            <person name="Ettema T.J."/>
        </authorList>
    </citation>
    <scope>NUCLEOTIDE SEQUENCE</scope>
</reference>